<gene>
    <name evidence="1" type="ORF">AArcSl_1838</name>
</gene>
<dbReference type="Pfam" id="PF01987">
    <property type="entry name" value="AIM24"/>
    <property type="match status" value="1"/>
</dbReference>
<evidence type="ECO:0008006" key="3">
    <source>
        <dbReference type="Google" id="ProtNLM"/>
    </source>
</evidence>
<sequence>MDYEYENKPAYTTVNATLDNGESVTLEGGALIAHSENIDMETHSSAGGMLGSIKKSMLADEETFRNTFTATANDQYVKFAQNQPGDMTAIDLNAETYYVQSGSYVANGEGVETDTASGGMSSWLGGKGLFFLEASGSGTLFVGSYGGIIQTELDRGEKITVDTGHSVAWHADVDFSTHRVGGLKSTLLGGEGFVMTFEGPGTVYLQTRDYSSFIADIASNIDTD</sequence>
<protein>
    <recommendedName>
        <fullName evidence="3">TIGR00266 family protein</fullName>
    </recommendedName>
</protein>
<evidence type="ECO:0000313" key="2">
    <source>
        <dbReference type="Proteomes" id="UP000263012"/>
    </source>
</evidence>
<dbReference type="InterPro" id="IPR016031">
    <property type="entry name" value="Trp_RNA-bd_attenuator-like_dom"/>
</dbReference>
<dbReference type="OrthoDB" id="7592at2157"/>
<dbReference type="Proteomes" id="UP000263012">
    <property type="component" value="Chromosome"/>
</dbReference>
<dbReference type="PANTHER" id="PTHR43657">
    <property type="entry name" value="TRYPTOPHAN RNA-BINDING ATTENUATOR PROTEIN-LIKE PROTEIN"/>
    <property type="match status" value="1"/>
</dbReference>
<dbReference type="SUPFAM" id="SSF51219">
    <property type="entry name" value="TRAP-like"/>
    <property type="match status" value="1"/>
</dbReference>
<name>A0A343TK42_9EURY</name>
<accession>A0A343TK42</accession>
<keyword evidence="2" id="KW-1185">Reference proteome</keyword>
<dbReference type="NCBIfam" id="TIGR00266">
    <property type="entry name" value="TIGR00266 family protein"/>
    <property type="match status" value="1"/>
</dbReference>
<dbReference type="GeneID" id="37878193"/>
<dbReference type="Gene3D" id="3.60.160.10">
    <property type="entry name" value="Mitochondrial biogenesis AIM24"/>
    <property type="match status" value="1"/>
</dbReference>
<dbReference type="KEGG" id="hdf:AArcSl_1838"/>
<organism evidence="1 2">
    <name type="scientific">Halalkaliarchaeum desulfuricum</name>
    <dbReference type="NCBI Taxonomy" id="2055893"/>
    <lineage>
        <taxon>Archaea</taxon>
        <taxon>Methanobacteriati</taxon>
        <taxon>Methanobacteriota</taxon>
        <taxon>Stenosarchaea group</taxon>
        <taxon>Halobacteria</taxon>
        <taxon>Halobacteriales</taxon>
        <taxon>Haloferacaceae</taxon>
        <taxon>Halalkaliarchaeum</taxon>
    </lineage>
</organism>
<dbReference type="RefSeq" id="WP_217563433.1">
    <property type="nucleotide sequence ID" value="NZ_CP025066.1"/>
</dbReference>
<dbReference type="EMBL" id="CP025066">
    <property type="protein sequence ID" value="AUX09464.1"/>
    <property type="molecule type" value="Genomic_DNA"/>
</dbReference>
<evidence type="ECO:0000313" key="1">
    <source>
        <dbReference type="EMBL" id="AUX09464.1"/>
    </source>
</evidence>
<dbReference type="InterPro" id="IPR036983">
    <property type="entry name" value="AIM24_sf"/>
</dbReference>
<dbReference type="AlphaFoldDB" id="A0A343TK42"/>
<dbReference type="PANTHER" id="PTHR43657:SF1">
    <property type="entry name" value="ALTERED INHERITANCE OF MITOCHONDRIA PROTEIN 24, MITOCHONDRIAL"/>
    <property type="match status" value="1"/>
</dbReference>
<proteinExistence type="predicted"/>
<reference evidence="2" key="1">
    <citation type="submission" date="2017-11" db="EMBL/GenBank/DDBJ databases">
        <title>Phenotypic and genomic properties of facultatively anaerobic sulfur-reducing natronoarchaea from hypersaline soda lakes.</title>
        <authorList>
            <person name="Sorokin D.Y."/>
            <person name="Kublanov I.V."/>
            <person name="Roman P."/>
            <person name="Sinninghe Damste J.S."/>
            <person name="Golyshin P.N."/>
            <person name="Rojo D."/>
            <person name="Ciordia S."/>
            <person name="Mena M.D.C."/>
            <person name="Ferrer M."/>
            <person name="Messina E."/>
            <person name="Smedile F."/>
            <person name="La Spada G."/>
            <person name="La Cono V."/>
            <person name="Yakimov M.M."/>
        </authorList>
    </citation>
    <scope>NUCLEOTIDE SEQUENCE [LARGE SCALE GENOMIC DNA]</scope>
    <source>
        <strain evidence="2">AArc-Sl</strain>
    </source>
</reference>
<dbReference type="InterPro" id="IPR002838">
    <property type="entry name" value="AIM24"/>
</dbReference>